<protein>
    <recommendedName>
        <fullName evidence="3">CP12 domain-containing protein</fullName>
    </recommendedName>
</protein>
<sequence length="205" mass="22537">MESGVWLLASVKASNNIFSYVNFGPIYVICAHLTKNISKFLVSFTPLYADKYIAVSFNHLQHWDRLKSRDRAWELDGKMATIPSLRLPLVPRPAALASGASSRPLALRTTLSLRPIKVAGSRRMRPAVVAAVPESIEEKVVESIKQAEEVCAGGGTSGECAAAWDEVEELSAAKSHANDRKKGSDPLEEFCKDNPETDECRTYDN</sequence>
<feature type="domain" description="CP12" evidence="3">
    <location>
        <begin position="136"/>
        <end position="205"/>
    </location>
</feature>
<feature type="region of interest" description="Disordered" evidence="2">
    <location>
        <begin position="174"/>
        <end position="205"/>
    </location>
</feature>
<comment type="caution">
    <text evidence="4">The sequence shown here is derived from an EMBL/GenBank/DDBJ whole genome shotgun (WGS) entry which is preliminary data.</text>
</comment>
<dbReference type="Proteomes" id="UP001346149">
    <property type="component" value="Unassembled WGS sequence"/>
</dbReference>
<evidence type="ECO:0000313" key="4">
    <source>
        <dbReference type="EMBL" id="KAK4777041.1"/>
    </source>
</evidence>
<keyword evidence="5" id="KW-1185">Reference proteome</keyword>
<gene>
    <name evidence="4" type="ORF">SAY86_005729</name>
</gene>
<dbReference type="Pfam" id="PF02672">
    <property type="entry name" value="CP12"/>
    <property type="match status" value="1"/>
</dbReference>
<feature type="disulfide bond" evidence="1">
    <location>
        <begin position="151"/>
        <end position="160"/>
    </location>
</feature>
<keyword evidence="1" id="KW-1015">Disulfide bond</keyword>
<evidence type="ECO:0000259" key="3">
    <source>
        <dbReference type="SMART" id="SM01093"/>
    </source>
</evidence>
<dbReference type="EMBL" id="JAXQNO010000018">
    <property type="protein sequence ID" value="KAK4777041.1"/>
    <property type="molecule type" value="Genomic_DNA"/>
</dbReference>
<name>A0AAN7L180_TRANT</name>
<organism evidence="4 5">
    <name type="scientific">Trapa natans</name>
    <name type="common">Water chestnut</name>
    <dbReference type="NCBI Taxonomy" id="22666"/>
    <lineage>
        <taxon>Eukaryota</taxon>
        <taxon>Viridiplantae</taxon>
        <taxon>Streptophyta</taxon>
        <taxon>Embryophyta</taxon>
        <taxon>Tracheophyta</taxon>
        <taxon>Spermatophyta</taxon>
        <taxon>Magnoliopsida</taxon>
        <taxon>eudicotyledons</taxon>
        <taxon>Gunneridae</taxon>
        <taxon>Pentapetalae</taxon>
        <taxon>rosids</taxon>
        <taxon>malvids</taxon>
        <taxon>Myrtales</taxon>
        <taxon>Lythraceae</taxon>
        <taxon>Trapa</taxon>
    </lineage>
</organism>
<feature type="compositionally biased region" description="Basic and acidic residues" evidence="2">
    <location>
        <begin position="176"/>
        <end position="205"/>
    </location>
</feature>
<dbReference type="InterPro" id="IPR039314">
    <property type="entry name" value="CP12-like"/>
</dbReference>
<dbReference type="PANTHER" id="PTHR33921:SF15">
    <property type="entry name" value="CALVIN CYCLE PROTEIN CP12-2, CHLOROPLASTIC"/>
    <property type="match status" value="1"/>
</dbReference>
<feature type="disulfide bond" evidence="1">
    <location>
        <begin position="191"/>
        <end position="200"/>
    </location>
</feature>
<evidence type="ECO:0000256" key="2">
    <source>
        <dbReference type="SAM" id="MobiDB-lite"/>
    </source>
</evidence>
<dbReference type="GO" id="GO:0009507">
    <property type="term" value="C:chloroplast"/>
    <property type="evidence" value="ECO:0007669"/>
    <property type="project" value="TreeGrafter"/>
</dbReference>
<dbReference type="SMART" id="SM01093">
    <property type="entry name" value="CP12"/>
    <property type="match status" value="1"/>
</dbReference>
<proteinExistence type="predicted"/>
<dbReference type="InterPro" id="IPR003823">
    <property type="entry name" value="CP12_dom"/>
</dbReference>
<evidence type="ECO:0000313" key="5">
    <source>
        <dbReference type="Proteomes" id="UP001346149"/>
    </source>
</evidence>
<dbReference type="PANTHER" id="PTHR33921">
    <property type="entry name" value="CALVIN CYCLE PROTEIN CP12-2, CHLOROPLASTIC"/>
    <property type="match status" value="1"/>
</dbReference>
<reference evidence="4 5" key="1">
    <citation type="journal article" date="2023" name="Hortic Res">
        <title>Pangenome of water caltrop reveals structural variations and asymmetric subgenome divergence after allopolyploidization.</title>
        <authorList>
            <person name="Zhang X."/>
            <person name="Chen Y."/>
            <person name="Wang L."/>
            <person name="Yuan Y."/>
            <person name="Fang M."/>
            <person name="Shi L."/>
            <person name="Lu R."/>
            <person name="Comes H.P."/>
            <person name="Ma Y."/>
            <person name="Chen Y."/>
            <person name="Huang G."/>
            <person name="Zhou Y."/>
            <person name="Zheng Z."/>
            <person name="Qiu Y."/>
        </authorList>
    </citation>
    <scope>NUCLEOTIDE SEQUENCE [LARGE SCALE GENOMIC DNA]</scope>
    <source>
        <strain evidence="4">F231</strain>
    </source>
</reference>
<evidence type="ECO:0000256" key="1">
    <source>
        <dbReference type="PIRSR" id="PIRSR639314-50"/>
    </source>
</evidence>
<accession>A0AAN7L180</accession>
<dbReference type="AlphaFoldDB" id="A0AAN7L180"/>
<dbReference type="GO" id="GO:0080153">
    <property type="term" value="P:negative regulation of reductive pentose-phosphate cycle"/>
    <property type="evidence" value="ECO:0007669"/>
    <property type="project" value="TreeGrafter"/>
</dbReference>